<accession>A0ABR0A8P2</accession>
<keyword evidence="11" id="KW-1185">Reference proteome</keyword>
<keyword evidence="5 9" id="KW-0472">Membrane</keyword>
<evidence type="ECO:0000313" key="11">
    <source>
        <dbReference type="Proteomes" id="UP001234178"/>
    </source>
</evidence>
<protein>
    <recommendedName>
        <fullName evidence="6">lysoplasmalogenase</fullName>
        <ecNumber evidence="6">3.3.2.2</ecNumber>
    </recommendedName>
</protein>
<evidence type="ECO:0000256" key="4">
    <source>
        <dbReference type="ARBA" id="ARBA00022989"/>
    </source>
</evidence>
<dbReference type="PANTHER" id="PTHR31885">
    <property type="entry name" value="GH04784P"/>
    <property type="match status" value="1"/>
</dbReference>
<keyword evidence="4 9" id="KW-1133">Transmembrane helix</keyword>
<evidence type="ECO:0000256" key="9">
    <source>
        <dbReference type="SAM" id="Phobius"/>
    </source>
</evidence>
<comment type="similarity">
    <text evidence="2">Belongs to the TMEM86 family.</text>
</comment>
<evidence type="ECO:0000256" key="6">
    <source>
        <dbReference type="ARBA" id="ARBA00035673"/>
    </source>
</evidence>
<organism evidence="10 11">
    <name type="scientific">Daphnia magna</name>
    <dbReference type="NCBI Taxonomy" id="35525"/>
    <lineage>
        <taxon>Eukaryota</taxon>
        <taxon>Metazoa</taxon>
        <taxon>Ecdysozoa</taxon>
        <taxon>Arthropoda</taxon>
        <taxon>Crustacea</taxon>
        <taxon>Branchiopoda</taxon>
        <taxon>Diplostraca</taxon>
        <taxon>Cladocera</taxon>
        <taxon>Anomopoda</taxon>
        <taxon>Daphniidae</taxon>
        <taxon>Daphnia</taxon>
    </lineage>
</organism>
<dbReference type="PANTHER" id="PTHR31885:SF6">
    <property type="entry name" value="GH04784P"/>
    <property type="match status" value="1"/>
</dbReference>
<gene>
    <name evidence="10" type="ORF">OUZ56_003315</name>
</gene>
<comment type="caution">
    <text evidence="10">The sequence shown here is derived from an EMBL/GenBank/DDBJ whole genome shotgun (WGS) entry which is preliminary data.</text>
</comment>
<dbReference type="InterPro" id="IPR012506">
    <property type="entry name" value="TMEM86B-like"/>
</dbReference>
<dbReference type="EC" id="3.3.2.2" evidence="6"/>
<sequence>MGGNGRRDISCLTAGSGELSTDSPNIIDITQETSLVNMKMLREKKEQTNGMSVDVHTKSFSFKVVLDRPEDGLCNQHCNYLRLKSVGPKLVPFFKTLAIYFVVFFPEDNPSLFAMFLKCLPILSLLLFVLMHGMSLGNE</sequence>
<name>A0ABR0A8P2_9CRUS</name>
<dbReference type="Proteomes" id="UP001234178">
    <property type="component" value="Unassembled WGS sequence"/>
</dbReference>
<evidence type="ECO:0000256" key="3">
    <source>
        <dbReference type="ARBA" id="ARBA00022692"/>
    </source>
</evidence>
<proteinExistence type="inferred from homology"/>
<comment type="catalytic activity">
    <reaction evidence="7">
        <text>a 1-O-(1Z-alkenyl)-sn-glycero-3-phosphoethanolamine + H2O = a 2,3-saturated aldehyde + sn-glycero-3-phosphoethanolamine</text>
        <dbReference type="Rhea" id="RHEA:16905"/>
        <dbReference type="ChEBI" id="CHEBI:15377"/>
        <dbReference type="ChEBI" id="CHEBI:73359"/>
        <dbReference type="ChEBI" id="CHEBI:77288"/>
        <dbReference type="ChEBI" id="CHEBI:143890"/>
        <dbReference type="EC" id="3.3.2.2"/>
    </reaction>
</comment>
<evidence type="ECO:0000256" key="5">
    <source>
        <dbReference type="ARBA" id="ARBA00023136"/>
    </source>
</evidence>
<feature type="transmembrane region" description="Helical" evidence="9">
    <location>
        <begin position="90"/>
        <end position="106"/>
    </location>
</feature>
<evidence type="ECO:0000313" key="10">
    <source>
        <dbReference type="EMBL" id="KAK4021398.1"/>
    </source>
</evidence>
<reference evidence="10 11" key="1">
    <citation type="journal article" date="2023" name="Nucleic Acids Res.">
        <title>The hologenome of Daphnia magna reveals possible DNA methylation and microbiome-mediated evolution of the host genome.</title>
        <authorList>
            <person name="Chaturvedi A."/>
            <person name="Li X."/>
            <person name="Dhandapani V."/>
            <person name="Marshall H."/>
            <person name="Kissane S."/>
            <person name="Cuenca-Cambronero M."/>
            <person name="Asole G."/>
            <person name="Calvet F."/>
            <person name="Ruiz-Romero M."/>
            <person name="Marangio P."/>
            <person name="Guigo R."/>
            <person name="Rago D."/>
            <person name="Mirbahai L."/>
            <person name="Eastwood N."/>
            <person name="Colbourne J.K."/>
            <person name="Zhou J."/>
            <person name="Mallon E."/>
            <person name="Orsini L."/>
        </authorList>
    </citation>
    <scope>NUCLEOTIDE SEQUENCE [LARGE SCALE GENOMIC DNA]</scope>
    <source>
        <strain evidence="10">LRV0_1</strain>
    </source>
</reference>
<comment type="catalytic activity">
    <reaction evidence="8">
        <text>a 1-O-(1Z-alkenyl)-sn-glycero-3-phosphocholine + H2O = a 2,3-saturated aldehyde + sn-glycerol 3-phosphocholine</text>
        <dbReference type="Rhea" id="RHEA:22544"/>
        <dbReference type="ChEBI" id="CHEBI:15377"/>
        <dbReference type="ChEBI" id="CHEBI:16870"/>
        <dbReference type="ChEBI" id="CHEBI:73359"/>
        <dbReference type="ChEBI" id="CHEBI:77287"/>
        <dbReference type="EC" id="3.3.2.2"/>
    </reaction>
</comment>
<keyword evidence="3 9" id="KW-0812">Transmembrane</keyword>
<evidence type="ECO:0000256" key="8">
    <source>
        <dbReference type="ARBA" id="ARBA00049560"/>
    </source>
</evidence>
<evidence type="ECO:0000256" key="7">
    <source>
        <dbReference type="ARBA" id="ARBA00049458"/>
    </source>
</evidence>
<evidence type="ECO:0000256" key="2">
    <source>
        <dbReference type="ARBA" id="ARBA00007375"/>
    </source>
</evidence>
<dbReference type="EMBL" id="JAOYFB010000036">
    <property type="protein sequence ID" value="KAK4021398.1"/>
    <property type="molecule type" value="Genomic_DNA"/>
</dbReference>
<evidence type="ECO:0000256" key="1">
    <source>
        <dbReference type="ARBA" id="ARBA00004141"/>
    </source>
</evidence>
<feature type="transmembrane region" description="Helical" evidence="9">
    <location>
        <begin position="112"/>
        <end position="131"/>
    </location>
</feature>
<comment type="subcellular location">
    <subcellularLocation>
        <location evidence="1">Membrane</location>
        <topology evidence="1">Multi-pass membrane protein</topology>
    </subcellularLocation>
</comment>